<proteinExistence type="predicted"/>
<dbReference type="RefSeq" id="WP_129254152.1">
    <property type="nucleotide sequence ID" value="NZ_SAXA01000006.1"/>
</dbReference>
<protein>
    <recommendedName>
        <fullName evidence="4">DUF4421 domain-containing protein</fullName>
    </recommendedName>
</protein>
<gene>
    <name evidence="2" type="ORF">EO244_08045</name>
</gene>
<accession>A0A4Q1JLQ8</accession>
<dbReference type="EMBL" id="SAXA01000006">
    <property type="protein sequence ID" value="RXQ94994.1"/>
    <property type="molecule type" value="Genomic_DNA"/>
</dbReference>
<feature type="chain" id="PRO_5020563407" description="DUF4421 domain-containing protein" evidence="1">
    <location>
        <begin position="24"/>
        <end position="380"/>
    </location>
</feature>
<organism evidence="2 3">
    <name type="scientific">Ancylomarina salipaludis</name>
    <dbReference type="NCBI Taxonomy" id="2501299"/>
    <lineage>
        <taxon>Bacteria</taxon>
        <taxon>Pseudomonadati</taxon>
        <taxon>Bacteroidota</taxon>
        <taxon>Bacteroidia</taxon>
        <taxon>Marinilabiliales</taxon>
        <taxon>Marinifilaceae</taxon>
        <taxon>Ancylomarina</taxon>
    </lineage>
</organism>
<sequence>MQLKRLCLILQFLLVFSNQFIQAQQYNPFYSHFGEFKTDAKDHLFFRVENLNFIKNNEYSGKFAKGETYIGYVTTPKLVYYPSSDFRIEAGVRLQKYSGLSNFSEAEPVFSIHYQTNDRLSFNLGSLNQEDNHHLHEALFEPERYFTDKVENGLQVLYNSTFLKADAWINWEKFIFQNDPFNEVFSFGFVADLRLNNPTSDYSLSVPMQVLFTHRGGEIDTSNKNKQTIRNLVAGVSFKKTIHNARLKKYELEVLGFKFKDNSSVKEFVFGDGTAFHFRLGATTKHSDLKLGYWISNKFNSARGSALFQSLSVIDNTYTKARRDMFTGKYRIQKSIATGILLGGQIDAYLDMNSEHDFSFATSVFVRINGEFFLKKIKWN</sequence>
<keyword evidence="3" id="KW-1185">Reference proteome</keyword>
<reference evidence="2 3" key="1">
    <citation type="submission" date="2019-01" db="EMBL/GenBank/DDBJ databases">
        <title>Ancylomarina salipaludis sp. nov., isolated from a salt marsh.</title>
        <authorList>
            <person name="Yoon J.-H."/>
        </authorList>
    </citation>
    <scope>NUCLEOTIDE SEQUENCE [LARGE SCALE GENOMIC DNA]</scope>
    <source>
        <strain evidence="2 3">SHSM-M15</strain>
    </source>
</reference>
<feature type="signal peptide" evidence="1">
    <location>
        <begin position="1"/>
        <end position="23"/>
    </location>
</feature>
<evidence type="ECO:0000256" key="1">
    <source>
        <dbReference type="SAM" id="SignalP"/>
    </source>
</evidence>
<name>A0A4Q1JLQ8_9BACT</name>
<dbReference type="AlphaFoldDB" id="A0A4Q1JLQ8"/>
<evidence type="ECO:0000313" key="3">
    <source>
        <dbReference type="Proteomes" id="UP000289703"/>
    </source>
</evidence>
<dbReference type="OrthoDB" id="1111796at2"/>
<keyword evidence="1" id="KW-0732">Signal</keyword>
<evidence type="ECO:0008006" key="4">
    <source>
        <dbReference type="Google" id="ProtNLM"/>
    </source>
</evidence>
<comment type="caution">
    <text evidence="2">The sequence shown here is derived from an EMBL/GenBank/DDBJ whole genome shotgun (WGS) entry which is preliminary data.</text>
</comment>
<evidence type="ECO:0000313" key="2">
    <source>
        <dbReference type="EMBL" id="RXQ94994.1"/>
    </source>
</evidence>
<dbReference type="Proteomes" id="UP000289703">
    <property type="component" value="Unassembled WGS sequence"/>
</dbReference>